<reference evidence="4" key="1">
    <citation type="submission" date="2016-11" db="UniProtKB">
        <authorList>
            <consortium name="WormBaseParasite"/>
        </authorList>
    </citation>
    <scope>IDENTIFICATION</scope>
</reference>
<evidence type="ECO:0000256" key="2">
    <source>
        <dbReference type="SAM" id="SignalP"/>
    </source>
</evidence>
<dbReference type="AlphaFoldDB" id="A0A1I8BSD1"/>
<feature type="compositionally biased region" description="Low complexity" evidence="1">
    <location>
        <begin position="381"/>
        <end position="397"/>
    </location>
</feature>
<evidence type="ECO:0000313" key="4">
    <source>
        <dbReference type="WBParaSite" id="MhA1_Contig515.frz3.gene27"/>
    </source>
</evidence>
<keyword evidence="3" id="KW-1185">Reference proteome</keyword>
<keyword evidence="2" id="KW-0732">Signal</keyword>
<name>A0A1I8BSD1_MELHA</name>
<evidence type="ECO:0000256" key="1">
    <source>
        <dbReference type="SAM" id="MobiDB-lite"/>
    </source>
</evidence>
<feature type="signal peptide" evidence="2">
    <location>
        <begin position="1"/>
        <end position="17"/>
    </location>
</feature>
<dbReference type="WBParaSite" id="MhA1_Contig515.frz3.gene27">
    <property type="protein sequence ID" value="MhA1_Contig515.frz3.gene27"/>
    <property type="gene ID" value="MhA1_Contig515.frz3.gene27"/>
</dbReference>
<proteinExistence type="predicted"/>
<dbReference type="Proteomes" id="UP000095281">
    <property type="component" value="Unplaced"/>
</dbReference>
<evidence type="ECO:0000313" key="3">
    <source>
        <dbReference type="Proteomes" id="UP000095281"/>
    </source>
</evidence>
<sequence>MPDYFITILLLFKLTFALLNNGKMITDIPANIEFKMDKDSNLKIEGIKVSNIQNTQKPLEVTLKYLAMEPGFKFFFNPIDIICEDMSGTAELFNEENNQIDHPFSEYLAFRYLSGFRLCSVSNMLEFKQIAFVRPLFSYIFEWKKFHNELTLKDDKDFSLKLIKGKGIFETETEQKNGTVILEELKDVTFSFIKFRYQNWMLNSLEVSVQVIGPGYYKLFINRINDECNMEKTSKIYQGKNQFPQVVIHGRFNSGGFENGFVICIRIKPLPKEQSLVDTFAGGAKIVGSTVAGGAQLVRNKVAGGAHFVGDTVTGGAHFVGDKVTGGAMMVGGKVAEGKDAIGNKIGEIAKNTLDSASTIPTGLARTIRNFPSFIRRQKRASSSSSTSSVRESPRNSNMEKSVEKEEDIPYKIVAKIRPIFYDGFEKKFQKEMDI</sequence>
<protein>
    <submittedName>
        <fullName evidence="4">Uncharacterized protein</fullName>
    </submittedName>
</protein>
<organism evidence="3 4">
    <name type="scientific">Meloidogyne hapla</name>
    <name type="common">Root-knot nematode worm</name>
    <dbReference type="NCBI Taxonomy" id="6305"/>
    <lineage>
        <taxon>Eukaryota</taxon>
        <taxon>Metazoa</taxon>
        <taxon>Ecdysozoa</taxon>
        <taxon>Nematoda</taxon>
        <taxon>Chromadorea</taxon>
        <taxon>Rhabditida</taxon>
        <taxon>Tylenchina</taxon>
        <taxon>Tylenchomorpha</taxon>
        <taxon>Tylenchoidea</taxon>
        <taxon>Meloidogynidae</taxon>
        <taxon>Meloidogyninae</taxon>
        <taxon>Meloidogyne</taxon>
    </lineage>
</organism>
<accession>A0A1I8BSD1</accession>
<feature type="region of interest" description="Disordered" evidence="1">
    <location>
        <begin position="376"/>
        <end position="406"/>
    </location>
</feature>
<feature type="chain" id="PRO_5009316122" evidence="2">
    <location>
        <begin position="18"/>
        <end position="435"/>
    </location>
</feature>